<proteinExistence type="predicted"/>
<dbReference type="eggNOG" id="COG3030">
    <property type="taxonomic scope" value="Bacteria"/>
</dbReference>
<dbReference type="NCBIfam" id="NF008528">
    <property type="entry name" value="PRK11463.1-2"/>
    <property type="match status" value="1"/>
</dbReference>
<dbReference type="Pfam" id="PF04186">
    <property type="entry name" value="FxsA"/>
    <property type="match status" value="1"/>
</dbReference>
<dbReference type="STRING" id="765911.Thivi_1094"/>
<dbReference type="Proteomes" id="UP000006062">
    <property type="component" value="Chromosome"/>
</dbReference>
<evidence type="ECO:0000256" key="1">
    <source>
        <dbReference type="SAM" id="MobiDB-lite"/>
    </source>
</evidence>
<keyword evidence="2" id="KW-0472">Membrane</keyword>
<keyword evidence="4" id="KW-1185">Reference proteome</keyword>
<dbReference type="RefSeq" id="WP_014777610.1">
    <property type="nucleotide sequence ID" value="NC_018012.1"/>
</dbReference>
<dbReference type="GO" id="GO:0016020">
    <property type="term" value="C:membrane"/>
    <property type="evidence" value="ECO:0007669"/>
    <property type="project" value="InterPro"/>
</dbReference>
<dbReference type="PANTHER" id="PTHR35335">
    <property type="entry name" value="UPF0716 PROTEIN FXSA"/>
    <property type="match status" value="1"/>
</dbReference>
<sequence>MVLFFLVILIGLPLIEIYFLIQVGSEIGALPTIGLSILTAVIGTLLVRHQGFSVLLRVREMLDRGEAPALAMLDGALLLMAGFFLLLPGFLTDSIGFLLLIPPLRGWVIGRSIDLVPVSRQPPGGRGEHPRIIEGDYRRDD</sequence>
<dbReference type="InterPro" id="IPR007313">
    <property type="entry name" value="FxsA"/>
</dbReference>
<dbReference type="PANTHER" id="PTHR35335:SF1">
    <property type="entry name" value="UPF0716 PROTEIN FXSA"/>
    <property type="match status" value="1"/>
</dbReference>
<dbReference type="KEGG" id="tvi:Thivi_1094"/>
<gene>
    <name evidence="3" type="ordered locus">Thivi_1094</name>
</gene>
<feature type="region of interest" description="Disordered" evidence="1">
    <location>
        <begin position="120"/>
        <end position="141"/>
    </location>
</feature>
<feature type="compositionally biased region" description="Basic and acidic residues" evidence="1">
    <location>
        <begin position="126"/>
        <end position="141"/>
    </location>
</feature>
<dbReference type="HOGENOM" id="CLU_085083_0_2_6"/>
<evidence type="ECO:0000313" key="3">
    <source>
        <dbReference type="EMBL" id="AFL73125.1"/>
    </source>
</evidence>
<dbReference type="AlphaFoldDB" id="I3Y807"/>
<dbReference type="EMBL" id="CP003154">
    <property type="protein sequence ID" value="AFL73125.1"/>
    <property type="molecule type" value="Genomic_DNA"/>
</dbReference>
<reference evidence="3 4" key="1">
    <citation type="submission" date="2012-06" db="EMBL/GenBank/DDBJ databases">
        <title>Complete sequence of Thiocystis violascens DSM 198.</title>
        <authorList>
            <consortium name="US DOE Joint Genome Institute"/>
            <person name="Lucas S."/>
            <person name="Han J."/>
            <person name="Lapidus A."/>
            <person name="Cheng J.-F."/>
            <person name="Goodwin L."/>
            <person name="Pitluck S."/>
            <person name="Peters L."/>
            <person name="Ovchinnikova G."/>
            <person name="Teshima H."/>
            <person name="Detter J.C."/>
            <person name="Han C."/>
            <person name="Tapia R."/>
            <person name="Land M."/>
            <person name="Hauser L."/>
            <person name="Kyrpides N."/>
            <person name="Ivanova N."/>
            <person name="Pagani I."/>
            <person name="Vogl K."/>
            <person name="Liu Z."/>
            <person name="Frigaard N.-U."/>
            <person name="Bryant D."/>
            <person name="Woyke T."/>
        </authorList>
    </citation>
    <scope>NUCLEOTIDE SEQUENCE [LARGE SCALE GENOMIC DNA]</scope>
    <source>
        <strain evidence="4">ATCC 17096 / DSM 198 / 6111</strain>
    </source>
</reference>
<feature type="transmembrane region" description="Helical" evidence="2">
    <location>
        <begin position="27"/>
        <end position="47"/>
    </location>
</feature>
<accession>I3Y807</accession>
<name>I3Y807_THIV6</name>
<feature type="transmembrane region" description="Helical" evidence="2">
    <location>
        <begin position="68"/>
        <end position="91"/>
    </location>
</feature>
<keyword evidence="2" id="KW-1133">Transmembrane helix</keyword>
<keyword evidence="2" id="KW-0812">Transmembrane</keyword>
<protein>
    <submittedName>
        <fullName evidence="3">Protein affecting phage T7 exclusion by the F plasmid</fullName>
    </submittedName>
</protein>
<evidence type="ECO:0000256" key="2">
    <source>
        <dbReference type="SAM" id="Phobius"/>
    </source>
</evidence>
<organism evidence="3 4">
    <name type="scientific">Thiocystis violascens (strain ATCC 17096 / DSM 198 / 6111)</name>
    <name type="common">Chromatium violascens</name>
    <dbReference type="NCBI Taxonomy" id="765911"/>
    <lineage>
        <taxon>Bacteria</taxon>
        <taxon>Pseudomonadati</taxon>
        <taxon>Pseudomonadota</taxon>
        <taxon>Gammaproteobacteria</taxon>
        <taxon>Chromatiales</taxon>
        <taxon>Chromatiaceae</taxon>
        <taxon>Thiocystis</taxon>
    </lineage>
</organism>
<evidence type="ECO:0000313" key="4">
    <source>
        <dbReference type="Proteomes" id="UP000006062"/>
    </source>
</evidence>